<dbReference type="Proteomes" id="UP000614460">
    <property type="component" value="Unassembled WGS sequence"/>
</dbReference>
<accession>A0A8H9G1N8</accession>
<keyword evidence="2" id="KW-1185">Reference proteome</keyword>
<reference evidence="1" key="1">
    <citation type="journal article" date="2014" name="Int. J. Syst. Evol. Microbiol.">
        <title>Complete genome sequence of Corynebacterium casei LMG S-19264T (=DSM 44701T), isolated from a smear-ripened cheese.</title>
        <authorList>
            <consortium name="US DOE Joint Genome Institute (JGI-PGF)"/>
            <person name="Walter F."/>
            <person name="Albersmeier A."/>
            <person name="Kalinowski J."/>
            <person name="Ruckert C."/>
        </authorList>
    </citation>
    <scope>NUCLEOTIDE SEQUENCE</scope>
    <source>
        <strain evidence="1">CGMCC 1.15966</strain>
    </source>
</reference>
<proteinExistence type="predicted"/>
<dbReference type="AlphaFoldDB" id="A0A8H9G1N8"/>
<evidence type="ECO:0000313" key="1">
    <source>
        <dbReference type="EMBL" id="GGE21328.1"/>
    </source>
</evidence>
<reference evidence="1" key="2">
    <citation type="submission" date="2020-09" db="EMBL/GenBank/DDBJ databases">
        <authorList>
            <person name="Sun Q."/>
            <person name="Zhou Y."/>
        </authorList>
    </citation>
    <scope>NUCLEOTIDE SEQUENCE</scope>
    <source>
        <strain evidence="1">CGMCC 1.15966</strain>
    </source>
</reference>
<name>A0A8H9G1N8_9SPHI</name>
<organism evidence="1 2">
    <name type="scientific">Sphingobacterium cellulitidis</name>
    <dbReference type="NCBI Taxonomy" id="1768011"/>
    <lineage>
        <taxon>Bacteria</taxon>
        <taxon>Pseudomonadati</taxon>
        <taxon>Bacteroidota</taxon>
        <taxon>Sphingobacteriia</taxon>
        <taxon>Sphingobacteriales</taxon>
        <taxon>Sphingobacteriaceae</taxon>
        <taxon>Sphingobacterium</taxon>
    </lineage>
</organism>
<dbReference type="PROSITE" id="PS51257">
    <property type="entry name" value="PROKAR_LIPOPROTEIN"/>
    <property type="match status" value="1"/>
</dbReference>
<gene>
    <name evidence="1" type="ORF">GCM10011516_18740</name>
</gene>
<dbReference type="EMBL" id="BMKM01000003">
    <property type="protein sequence ID" value="GGE21328.1"/>
    <property type="molecule type" value="Genomic_DNA"/>
</dbReference>
<sequence length="200" mass="23076">MKVKNSIKFFFLLSLFALSCSKESETSKRIGDDEDQYYISEIATVNTENIRLDTIWEDMEDYEQTFVPAVSKVDFGKLFTNVKDSLEIQLDLPQHLNFKHKVELPLIKMDNFNWFSTPKDSLSISHAIVDTSFISSQRPVITQFITGHINKIKVNRKYQRIIFSGDLIMNMMLSNGGNQYIRGKFTASKMGTTKSDIYTE</sequence>
<evidence type="ECO:0000313" key="2">
    <source>
        <dbReference type="Proteomes" id="UP000614460"/>
    </source>
</evidence>
<dbReference type="RefSeq" id="WP_182498604.1">
    <property type="nucleotide sequence ID" value="NZ_BMKM01000003.1"/>
</dbReference>
<protein>
    <submittedName>
        <fullName evidence="1">Uncharacterized protein</fullName>
    </submittedName>
</protein>
<comment type="caution">
    <text evidence="1">The sequence shown here is derived from an EMBL/GenBank/DDBJ whole genome shotgun (WGS) entry which is preliminary data.</text>
</comment>